<evidence type="ECO:0000256" key="4">
    <source>
        <dbReference type="ARBA" id="ARBA00023004"/>
    </source>
</evidence>
<feature type="transmembrane region" description="Helical" evidence="7">
    <location>
        <begin position="207"/>
        <end position="228"/>
    </location>
</feature>
<dbReference type="GO" id="GO:0046872">
    <property type="term" value="F:metal ion binding"/>
    <property type="evidence" value="ECO:0007669"/>
    <property type="project" value="UniProtKB-KW"/>
</dbReference>
<dbReference type="GO" id="GO:0051539">
    <property type="term" value="F:4 iron, 4 sulfur cluster binding"/>
    <property type="evidence" value="ECO:0007669"/>
    <property type="project" value="UniProtKB-KW"/>
</dbReference>
<accession>A0A3A3Z1K4</accession>
<protein>
    <submittedName>
        <fullName evidence="9">(Fe-S)-binding protein</fullName>
    </submittedName>
</protein>
<evidence type="ECO:0000256" key="2">
    <source>
        <dbReference type="ARBA" id="ARBA00022723"/>
    </source>
</evidence>
<keyword evidence="10" id="KW-1185">Reference proteome</keyword>
<keyword evidence="3" id="KW-0560">Oxidoreductase</keyword>
<dbReference type="PROSITE" id="PS00198">
    <property type="entry name" value="4FE4S_FER_1"/>
    <property type="match status" value="1"/>
</dbReference>
<evidence type="ECO:0000256" key="6">
    <source>
        <dbReference type="SAM" id="MobiDB-lite"/>
    </source>
</evidence>
<feature type="domain" description="4Fe-4S ferredoxin-type" evidence="8">
    <location>
        <begin position="298"/>
        <end position="328"/>
    </location>
</feature>
<dbReference type="SUPFAM" id="SSF46548">
    <property type="entry name" value="alpha-helical ferredoxin"/>
    <property type="match status" value="1"/>
</dbReference>
<dbReference type="InterPro" id="IPR009051">
    <property type="entry name" value="Helical_ferredxn"/>
</dbReference>
<keyword evidence="7" id="KW-1133">Transmembrane helix</keyword>
<keyword evidence="7" id="KW-0812">Transmembrane</keyword>
<dbReference type="RefSeq" id="WP_119951286.1">
    <property type="nucleotide sequence ID" value="NZ_QZEZ01000007.1"/>
</dbReference>
<dbReference type="EMBL" id="QZEZ01000007">
    <property type="protein sequence ID" value="RJK94277.1"/>
    <property type="molecule type" value="Genomic_DNA"/>
</dbReference>
<gene>
    <name evidence="9" type="ORF">D5H78_14935</name>
</gene>
<dbReference type="Proteomes" id="UP000265614">
    <property type="component" value="Unassembled WGS sequence"/>
</dbReference>
<proteinExistence type="predicted"/>
<dbReference type="PROSITE" id="PS51379">
    <property type="entry name" value="4FE4S_FER_2"/>
    <property type="match status" value="2"/>
</dbReference>
<dbReference type="InterPro" id="IPR017896">
    <property type="entry name" value="4Fe4S_Fe-S-bd"/>
</dbReference>
<evidence type="ECO:0000313" key="9">
    <source>
        <dbReference type="EMBL" id="RJK94277.1"/>
    </source>
</evidence>
<dbReference type="InterPro" id="IPR051460">
    <property type="entry name" value="HdrC_iron-sulfur_subunit"/>
</dbReference>
<organism evidence="9 10">
    <name type="scientific">Vallicoccus soli</name>
    <dbReference type="NCBI Taxonomy" id="2339232"/>
    <lineage>
        <taxon>Bacteria</taxon>
        <taxon>Bacillati</taxon>
        <taxon>Actinomycetota</taxon>
        <taxon>Actinomycetes</taxon>
        <taxon>Motilibacterales</taxon>
        <taxon>Vallicoccaceae</taxon>
        <taxon>Vallicoccus</taxon>
    </lineage>
</organism>
<name>A0A3A3Z1K4_9ACTN</name>
<evidence type="ECO:0000256" key="5">
    <source>
        <dbReference type="ARBA" id="ARBA00023014"/>
    </source>
</evidence>
<keyword evidence="4" id="KW-0408">Iron</keyword>
<keyword evidence="7" id="KW-0472">Membrane</keyword>
<feature type="transmembrane region" description="Helical" evidence="7">
    <location>
        <begin position="152"/>
        <end position="172"/>
    </location>
</feature>
<evidence type="ECO:0000259" key="8">
    <source>
        <dbReference type="PROSITE" id="PS51379"/>
    </source>
</evidence>
<evidence type="ECO:0000256" key="1">
    <source>
        <dbReference type="ARBA" id="ARBA00022485"/>
    </source>
</evidence>
<dbReference type="PANTHER" id="PTHR43255">
    <property type="entry name" value="IRON-SULFUR-BINDING OXIDOREDUCTASE FADF-RELATED-RELATED"/>
    <property type="match status" value="1"/>
</dbReference>
<dbReference type="GO" id="GO:0005886">
    <property type="term" value="C:plasma membrane"/>
    <property type="evidence" value="ECO:0007669"/>
    <property type="project" value="TreeGrafter"/>
</dbReference>
<keyword evidence="2" id="KW-0479">Metal-binding</keyword>
<keyword evidence="1" id="KW-0004">4Fe-4S</keyword>
<feature type="transmembrane region" description="Helical" evidence="7">
    <location>
        <begin position="69"/>
        <end position="90"/>
    </location>
</feature>
<feature type="transmembrane region" description="Helical" evidence="7">
    <location>
        <begin position="110"/>
        <end position="131"/>
    </location>
</feature>
<feature type="domain" description="4Fe-4S ferredoxin-type" evidence="8">
    <location>
        <begin position="379"/>
        <end position="411"/>
    </location>
</feature>
<dbReference type="Gene3D" id="1.10.1060.10">
    <property type="entry name" value="Alpha-helical ferredoxin"/>
    <property type="match status" value="1"/>
</dbReference>
<sequence length="747" mass="80169">MQVLAIVVSLAVTAVALALVAQAAARIVATVRLGQPVAGRTDRPATRTATMLRETLGHTRMLKWSVVGAAHWFVFVGFGALAGTLVQAYGELFVDGWRLPVIGGWAPYGAFVELVALATLLGVLVLIATRLRQRPSRLGRRSRFAGSTMWQGYYVEWTIVTIALCVLVLRALEAVHDGATGWDAAHPVSGLLVPALDGLGAGTVRDLVLAVATVKVVASMLWFVVIALHTTMGVAWHRFTAFPNIWLKRTPVTTREEGTSSVALGPLEPMRSRGVEIDFEDPGEDDVFGVGRVEDLTWKGLLDVSTCTECGRCQSQCPAWNTQKPLSPKLVVTALRDHAHAKAPYLLAGGDDADPAALARVPEQARAEAERPLVAPGDEGGVIDPDVLWSCTSCGACVEQCPVDIEHVDHIMDMRRYQVLVESAFPNELGGLFRNLERSGNPWGAPAAGRMDWAKGLPFEVPVVGETTESLEGYDYLFWVGCAGAFEDRAKRTTRAVAELLHTAGVRFAVLGSGEGCTGDPARRSGNEFLFQMLAAANVEALDAAGAAEGTGTKIVVTCPHCFTTIGREYPQLGGHYAVVHHTQLLNRLVRERRLVPVQRVEQSITYHDPCFLGRHNQVYEPPRELLGAVPGLELTELQRSRERSFCCGAGGARLWMEETIGTRINLDRVDEALALQPDTVAVACPFCRVMVGDGVTARDADEGTEVLDVAQVLLRSVQPADPVAVGAGHPDAVDGASAGAEGGREG</sequence>
<feature type="transmembrane region" description="Helical" evidence="7">
    <location>
        <begin position="6"/>
        <end position="25"/>
    </location>
</feature>
<dbReference type="InterPro" id="IPR004017">
    <property type="entry name" value="Cys_rich_dom"/>
</dbReference>
<feature type="region of interest" description="Disordered" evidence="6">
    <location>
        <begin position="725"/>
        <end position="747"/>
    </location>
</feature>
<dbReference type="OrthoDB" id="9794954at2"/>
<dbReference type="PANTHER" id="PTHR43255:SF1">
    <property type="entry name" value="IRON-SULFUR-BINDING OXIDOREDUCTASE FADF-RELATED"/>
    <property type="match status" value="1"/>
</dbReference>
<dbReference type="GO" id="GO:0016491">
    <property type="term" value="F:oxidoreductase activity"/>
    <property type="evidence" value="ECO:0007669"/>
    <property type="project" value="UniProtKB-KW"/>
</dbReference>
<dbReference type="AlphaFoldDB" id="A0A3A3Z1K4"/>
<dbReference type="InterPro" id="IPR017900">
    <property type="entry name" value="4Fe4S_Fe_S_CS"/>
</dbReference>
<keyword evidence="5" id="KW-0411">Iron-sulfur</keyword>
<evidence type="ECO:0000256" key="3">
    <source>
        <dbReference type="ARBA" id="ARBA00023002"/>
    </source>
</evidence>
<reference evidence="9 10" key="1">
    <citation type="submission" date="2018-09" db="EMBL/GenBank/DDBJ databases">
        <title>YIM 75000 draft genome.</title>
        <authorList>
            <person name="Tang S."/>
            <person name="Feng Y."/>
        </authorList>
    </citation>
    <scope>NUCLEOTIDE SEQUENCE [LARGE SCALE GENOMIC DNA]</scope>
    <source>
        <strain evidence="9 10">YIM 75000</strain>
    </source>
</reference>
<evidence type="ECO:0000256" key="7">
    <source>
        <dbReference type="SAM" id="Phobius"/>
    </source>
</evidence>
<dbReference type="Pfam" id="PF02754">
    <property type="entry name" value="CCG"/>
    <property type="match status" value="2"/>
</dbReference>
<comment type="caution">
    <text evidence="9">The sequence shown here is derived from an EMBL/GenBank/DDBJ whole genome shotgun (WGS) entry which is preliminary data.</text>
</comment>
<evidence type="ECO:0000313" key="10">
    <source>
        <dbReference type="Proteomes" id="UP000265614"/>
    </source>
</evidence>
<dbReference type="Pfam" id="PF13187">
    <property type="entry name" value="Fer4_9"/>
    <property type="match status" value="1"/>
</dbReference>